<sequence>MNIPAPCLRISLNRLPALLLFSPSTRSVSFDKMSFVISIVAVLMITSCVSPLEYSQRNVSCHDIKTHNGFKFSHECSTALEISAYHNETAIATVKNDIFKHLPAVIHMDSTSVVTKECRDLKLICIIRNGDKVKEIVQILKTTEENPDEPYVPWSTIICLTLGGVIGITAVLSCCYISWKKEMKNQQGPATPSGFLRYLVTCCFLRKGISQGPFCPETRETRNHAGSETQEDTNGDLRIQPRDISLIERSSAIESHQSGENEQDGTLEAVCVPSIDSKTDGETPHTHSLDHNWNDEGIQPTKNGGISAPGDNRASHHRAKNRNLRDDPGGVNYNKRKDLVRIMEGHNGCVQFDCGPEVHKTEGQPLLVNRANIQASDKTGEAVSLVNKRDFDPDQVSRCSTVPDTDVESATKMKNDKMQKY</sequence>
<keyword evidence="2" id="KW-0812">Transmembrane</keyword>
<dbReference type="AlphaFoldDB" id="A0AAJ7QMK6"/>
<evidence type="ECO:0000256" key="2">
    <source>
        <dbReference type="SAM" id="Phobius"/>
    </source>
</evidence>
<feature type="region of interest" description="Disordered" evidence="1">
    <location>
        <begin position="393"/>
        <end position="421"/>
    </location>
</feature>
<dbReference type="RefSeq" id="XP_018560074.1">
    <property type="nucleotide sequence ID" value="XM_018704558.1"/>
</dbReference>
<feature type="compositionally biased region" description="Basic and acidic residues" evidence="1">
    <location>
        <begin position="409"/>
        <end position="421"/>
    </location>
</feature>
<protein>
    <submittedName>
        <fullName evidence="4">Uncharacterized protein LOC108902620</fullName>
    </submittedName>
</protein>
<feature type="region of interest" description="Disordered" evidence="1">
    <location>
        <begin position="215"/>
        <end position="235"/>
    </location>
</feature>
<feature type="compositionally biased region" description="Basic and acidic residues" evidence="1">
    <location>
        <begin position="278"/>
        <end position="294"/>
    </location>
</feature>
<evidence type="ECO:0000313" key="3">
    <source>
        <dbReference type="Proteomes" id="UP000694890"/>
    </source>
</evidence>
<keyword evidence="2" id="KW-0472">Membrane</keyword>
<keyword evidence="2" id="KW-1133">Transmembrane helix</keyword>
<name>A0AAJ7QMK6_LATCA</name>
<evidence type="ECO:0000313" key="4">
    <source>
        <dbReference type="RefSeq" id="XP_018560074.1"/>
    </source>
</evidence>
<accession>A0AAJ7QMK6</accession>
<dbReference type="GeneID" id="108902620"/>
<evidence type="ECO:0000256" key="1">
    <source>
        <dbReference type="SAM" id="MobiDB-lite"/>
    </source>
</evidence>
<organism evidence="3 4">
    <name type="scientific">Lates calcarifer</name>
    <name type="common">Barramundi</name>
    <name type="synonym">Holocentrus calcarifer</name>
    <dbReference type="NCBI Taxonomy" id="8187"/>
    <lineage>
        <taxon>Eukaryota</taxon>
        <taxon>Metazoa</taxon>
        <taxon>Chordata</taxon>
        <taxon>Craniata</taxon>
        <taxon>Vertebrata</taxon>
        <taxon>Euteleostomi</taxon>
        <taxon>Actinopterygii</taxon>
        <taxon>Neopterygii</taxon>
        <taxon>Teleostei</taxon>
        <taxon>Neoteleostei</taxon>
        <taxon>Acanthomorphata</taxon>
        <taxon>Carangaria</taxon>
        <taxon>Carangaria incertae sedis</taxon>
        <taxon>Centropomidae</taxon>
        <taxon>Lates</taxon>
    </lineage>
</organism>
<proteinExistence type="predicted"/>
<feature type="region of interest" description="Disordered" evidence="1">
    <location>
        <begin position="278"/>
        <end position="333"/>
    </location>
</feature>
<gene>
    <name evidence="4" type="primary">LOC108902620</name>
</gene>
<feature type="transmembrane region" description="Helical" evidence="2">
    <location>
        <begin position="33"/>
        <end position="52"/>
    </location>
</feature>
<dbReference type="KEGG" id="lcf:108902620"/>
<feature type="transmembrane region" description="Helical" evidence="2">
    <location>
        <begin position="154"/>
        <end position="179"/>
    </location>
</feature>
<dbReference type="Proteomes" id="UP000694890">
    <property type="component" value="Linkage group LG11"/>
</dbReference>
<reference evidence="4" key="1">
    <citation type="submission" date="2025-08" db="UniProtKB">
        <authorList>
            <consortium name="RefSeq"/>
        </authorList>
    </citation>
    <scope>IDENTIFICATION</scope>
    <source>
        <tissue evidence="4">Brain</tissue>
    </source>
</reference>